<dbReference type="Proteomes" id="UP000249169">
    <property type="component" value="Unassembled WGS sequence"/>
</dbReference>
<dbReference type="Gene3D" id="3.40.630.30">
    <property type="match status" value="1"/>
</dbReference>
<dbReference type="InterPro" id="IPR000182">
    <property type="entry name" value="GNAT_dom"/>
</dbReference>
<evidence type="ECO:0000259" key="3">
    <source>
        <dbReference type="PROSITE" id="PS51186"/>
    </source>
</evidence>
<proteinExistence type="predicted"/>
<dbReference type="PANTHER" id="PTHR43877">
    <property type="entry name" value="AMINOALKYLPHOSPHONATE N-ACETYLTRANSFERASE-RELATED-RELATED"/>
    <property type="match status" value="1"/>
</dbReference>
<comment type="caution">
    <text evidence="4">The sequence shown here is derived from an EMBL/GenBank/DDBJ whole genome shotgun (WGS) entry which is preliminary data.</text>
</comment>
<sequence>MLKMSDQATEAPVIELPEPADAPVLARLFQEDMTDLGVETALDDLEKLAEMVIEEALSSPPRCICYVARLDEGGEAVGVVLANFHWSLKFAGRALWIEELYVTPAARRRRLGRRLVEQVLDWAEDHGIRGIDLEAYQGNTPASILYRSLGFYRLGRERFYYRLGPAEYL</sequence>
<keyword evidence="1" id="KW-0808">Transferase</keyword>
<evidence type="ECO:0000256" key="1">
    <source>
        <dbReference type="ARBA" id="ARBA00022679"/>
    </source>
</evidence>
<dbReference type="Pfam" id="PF00583">
    <property type="entry name" value="Acetyltransf_1"/>
    <property type="match status" value="1"/>
</dbReference>
<dbReference type="PROSITE" id="PS51186">
    <property type="entry name" value="GNAT"/>
    <property type="match status" value="1"/>
</dbReference>
<reference evidence="4 5" key="1">
    <citation type="submission" date="2018-05" db="EMBL/GenBank/DDBJ databases">
        <title>Lujinxingia marina gen. nov. sp. nov., a new facultative anaerobic member of the class Deltaproteobacteria, and proposal of Lujinxingaceae fam. nov.</title>
        <authorList>
            <person name="Li C.-M."/>
        </authorList>
    </citation>
    <scope>NUCLEOTIDE SEQUENCE [LARGE SCALE GENOMIC DNA]</scope>
    <source>
        <strain evidence="4 5">B210</strain>
    </source>
</reference>
<organism evidence="4 5">
    <name type="scientific">Lujinxingia litoralis</name>
    <dbReference type="NCBI Taxonomy" id="2211119"/>
    <lineage>
        <taxon>Bacteria</taxon>
        <taxon>Deltaproteobacteria</taxon>
        <taxon>Bradymonadales</taxon>
        <taxon>Lujinxingiaceae</taxon>
        <taxon>Lujinxingia</taxon>
    </lineage>
</organism>
<protein>
    <recommendedName>
        <fullName evidence="3">N-acetyltransferase domain-containing protein</fullName>
    </recommendedName>
</protein>
<accession>A0A328CE10</accession>
<evidence type="ECO:0000256" key="2">
    <source>
        <dbReference type="ARBA" id="ARBA00023315"/>
    </source>
</evidence>
<gene>
    <name evidence="4" type="ORF">DL240_03720</name>
</gene>
<feature type="domain" description="N-acetyltransferase" evidence="3">
    <location>
        <begin position="12"/>
        <end position="169"/>
    </location>
</feature>
<dbReference type="GO" id="GO:0016747">
    <property type="term" value="F:acyltransferase activity, transferring groups other than amino-acyl groups"/>
    <property type="evidence" value="ECO:0007669"/>
    <property type="project" value="InterPro"/>
</dbReference>
<dbReference type="AlphaFoldDB" id="A0A328CE10"/>
<evidence type="ECO:0000313" key="4">
    <source>
        <dbReference type="EMBL" id="RAL25329.1"/>
    </source>
</evidence>
<dbReference type="EMBL" id="QHKO01000001">
    <property type="protein sequence ID" value="RAL25329.1"/>
    <property type="molecule type" value="Genomic_DNA"/>
</dbReference>
<dbReference type="SUPFAM" id="SSF55729">
    <property type="entry name" value="Acyl-CoA N-acyltransferases (Nat)"/>
    <property type="match status" value="1"/>
</dbReference>
<dbReference type="InterPro" id="IPR050832">
    <property type="entry name" value="Bact_Acetyltransf"/>
</dbReference>
<dbReference type="InterPro" id="IPR016181">
    <property type="entry name" value="Acyl_CoA_acyltransferase"/>
</dbReference>
<name>A0A328CE10_9DELT</name>
<keyword evidence="5" id="KW-1185">Reference proteome</keyword>
<evidence type="ECO:0000313" key="5">
    <source>
        <dbReference type="Proteomes" id="UP000249169"/>
    </source>
</evidence>
<keyword evidence="2" id="KW-0012">Acyltransferase</keyword>